<evidence type="ECO:0000313" key="1">
    <source>
        <dbReference type="EMBL" id="KGE70947.1"/>
    </source>
</evidence>
<organism evidence="1 2">
    <name type="scientific">Spirochaeta lutea</name>
    <dbReference type="NCBI Taxonomy" id="1480694"/>
    <lineage>
        <taxon>Bacteria</taxon>
        <taxon>Pseudomonadati</taxon>
        <taxon>Spirochaetota</taxon>
        <taxon>Spirochaetia</taxon>
        <taxon>Spirochaetales</taxon>
        <taxon>Spirochaetaceae</taxon>
        <taxon>Spirochaeta</taxon>
    </lineage>
</organism>
<proteinExistence type="predicted"/>
<evidence type="ECO:0000313" key="2">
    <source>
        <dbReference type="Proteomes" id="UP000029692"/>
    </source>
</evidence>
<accession>A0A098QWT0</accession>
<sequence>MSQKQRTRCSKRTPILPVYPRHKAAKAFLRQNRLQPYIPRARRRYTHAMITYLHRCTLHNYHQILASKDWTCMYCGAHGGPGDGQEPGIQDTEDPRGATATCPVCMVDALVGSATGFQVRSPYLIALCCRTWFRTYGYIEDREPGTLTFRTVYVD</sequence>
<dbReference type="AlphaFoldDB" id="A0A098QWT0"/>
<gene>
    <name evidence="1" type="ORF">DC28_13480</name>
</gene>
<dbReference type="Proteomes" id="UP000029692">
    <property type="component" value="Unassembled WGS sequence"/>
</dbReference>
<name>A0A098QWT0_9SPIO</name>
<keyword evidence="2" id="KW-1185">Reference proteome</keyword>
<protein>
    <submittedName>
        <fullName evidence="1">Uncharacterized protein</fullName>
    </submittedName>
</protein>
<dbReference type="EMBL" id="JNUP01000071">
    <property type="protein sequence ID" value="KGE70947.1"/>
    <property type="molecule type" value="Genomic_DNA"/>
</dbReference>
<comment type="caution">
    <text evidence="1">The sequence shown here is derived from an EMBL/GenBank/DDBJ whole genome shotgun (WGS) entry which is preliminary data.</text>
</comment>
<reference evidence="1 2" key="1">
    <citation type="submission" date="2014-05" db="EMBL/GenBank/DDBJ databases">
        <title>De novo Genome Sequence of Spirocheata sp.</title>
        <authorList>
            <person name="Shivani Y."/>
            <person name="Subhash Y."/>
            <person name="Tushar L."/>
            <person name="Sasikala C."/>
            <person name="Ramana C.V."/>
        </authorList>
    </citation>
    <scope>NUCLEOTIDE SEQUENCE [LARGE SCALE GENOMIC DNA]</scope>
    <source>
        <strain evidence="1 2">JC230</strain>
    </source>
</reference>